<name>Q98RR9_GUITH</name>
<dbReference type="PANTHER" id="PTHR22734">
    <property type="entry name" value="U3 SMALL NUCLEOLAR RIBONUCLEOPROTEIN PROTEIN IMP4"/>
    <property type="match status" value="1"/>
</dbReference>
<evidence type="ECO:0000313" key="3">
    <source>
        <dbReference type="Proteomes" id="UP000242167"/>
    </source>
</evidence>
<feature type="domain" description="Brix" evidence="1">
    <location>
        <begin position="2"/>
        <end position="185"/>
    </location>
</feature>
<dbReference type="Proteomes" id="UP000242167">
    <property type="component" value="Nucleomorph 1"/>
</dbReference>
<dbReference type="GO" id="GO:0034457">
    <property type="term" value="C:Mpp10 complex"/>
    <property type="evidence" value="ECO:0007669"/>
    <property type="project" value="TreeGrafter"/>
</dbReference>
<dbReference type="GeneID" id="857366"/>
<dbReference type="PANTHER" id="PTHR22734:SF2">
    <property type="entry name" value="U3 SMALL NUCLEOLAR RIBONUCLEOPROTEIN PROTEIN IMP4"/>
    <property type="match status" value="1"/>
</dbReference>
<dbReference type="PROSITE" id="PS50833">
    <property type="entry name" value="BRIX"/>
    <property type="match status" value="1"/>
</dbReference>
<dbReference type="RefSeq" id="XP_001713583.1">
    <property type="nucleotide sequence ID" value="XM_001713531.1"/>
</dbReference>
<evidence type="ECO:0000259" key="1">
    <source>
        <dbReference type="PROSITE" id="PS50833"/>
    </source>
</evidence>
<dbReference type="Pfam" id="PF04427">
    <property type="entry name" value="Brix"/>
    <property type="match status" value="1"/>
</dbReference>
<proteinExistence type="predicted"/>
<dbReference type="GO" id="GO:0032040">
    <property type="term" value="C:small-subunit processome"/>
    <property type="evidence" value="ECO:0007669"/>
    <property type="project" value="TreeGrafter"/>
</dbReference>
<dbReference type="GO" id="GO:0006364">
    <property type="term" value="P:rRNA processing"/>
    <property type="evidence" value="ECO:0007669"/>
    <property type="project" value="InterPro"/>
</dbReference>
<gene>
    <name evidence="2" type="primary">imp4</name>
</gene>
<keyword evidence="2" id="KW-0542">Nucleomorph</keyword>
<dbReference type="SMART" id="SM00879">
    <property type="entry name" value="Brix"/>
    <property type="match status" value="1"/>
</dbReference>
<dbReference type="InterPro" id="IPR044281">
    <property type="entry name" value="IMP4/RPF1"/>
</dbReference>
<protein>
    <submittedName>
        <fullName evidence="2">U3 snoRNP protein IMP4</fullName>
    </submittedName>
</protein>
<dbReference type="Gene3D" id="3.40.50.10480">
    <property type="entry name" value="Probable brix-domain ribosomal biogenesis protein"/>
    <property type="match status" value="1"/>
</dbReference>
<geneLocation type="nucleomorph" evidence="2"/>
<reference evidence="2 3" key="1">
    <citation type="journal article" date="2001" name="Nature">
        <title>The highly reduced genome of an enslaved algal nucleus.</title>
        <authorList>
            <person name="Douglas S."/>
            <person name="Zauner S."/>
            <person name="Fraunholz M."/>
            <person name="Beaton M."/>
            <person name="Penny S."/>
            <person name="Deng L."/>
            <person name="Wu X."/>
            <person name="Reith M."/>
            <person name="Cavalier-Smith T."/>
            <person name="Maier U."/>
        </authorList>
    </citation>
    <scope>NUCLEOTIDE SEQUENCE [LARGE SCALE GENOMIC DNA]</scope>
</reference>
<dbReference type="SUPFAM" id="SSF52954">
    <property type="entry name" value="Class II aaRS ABD-related"/>
    <property type="match status" value="1"/>
</dbReference>
<dbReference type="GO" id="GO:0030515">
    <property type="term" value="F:snoRNA binding"/>
    <property type="evidence" value="ECO:0007669"/>
    <property type="project" value="TreeGrafter"/>
</dbReference>
<sequence>MLRTFLTTSRNPSLNLISFTKKLINLFPQSKKINRGRKFLTSLISYCVENEVKNLLVIYELKGNPNCLIISHLPSGPSVYFKISNYNILIFKNDINIFFSDLPILLISNLNTPIGSRISKIITNLYPKSSNNSKRIISYVGLSNNIVCNQYLFQKKNYNNENMKLKNIGPRFFLRPFKIILGNISEINSNVEWIITTLIQSKRRMII</sequence>
<organism evidence="2 3">
    <name type="scientific">Guillardia theta</name>
    <name type="common">Cryptophyte</name>
    <name type="synonym">Cryptomonas phi</name>
    <dbReference type="NCBI Taxonomy" id="55529"/>
    <lineage>
        <taxon>Eukaryota</taxon>
        <taxon>Cryptophyceae</taxon>
        <taxon>Pyrenomonadales</taxon>
        <taxon>Geminigeraceae</taxon>
        <taxon>Guillardia</taxon>
    </lineage>
</organism>
<dbReference type="InterPro" id="IPR007109">
    <property type="entry name" value="Brix"/>
</dbReference>
<accession>Q98RR9</accession>
<dbReference type="PIR" id="F90093">
    <property type="entry name" value="F90093"/>
</dbReference>
<dbReference type="EMBL" id="AF165818">
    <property type="protein sequence ID" value="AAK39878.1"/>
    <property type="molecule type" value="Genomic_DNA"/>
</dbReference>
<dbReference type="AlphaFoldDB" id="Q98RR9"/>
<evidence type="ECO:0000313" key="2">
    <source>
        <dbReference type="EMBL" id="AAK39878.1"/>
    </source>
</evidence>
<dbReference type="GO" id="GO:0042134">
    <property type="term" value="F:rRNA primary transcript binding"/>
    <property type="evidence" value="ECO:0007669"/>
    <property type="project" value="InterPro"/>
</dbReference>